<dbReference type="KEGG" id="aoh:AOV_00870"/>
<name>A0A2Z2L957_9RICK</name>
<dbReference type="EMBL" id="CP015994">
    <property type="protein sequence ID" value="ASI48150.1"/>
    <property type="molecule type" value="Genomic_DNA"/>
</dbReference>
<dbReference type="Gene3D" id="3.30.300.90">
    <property type="entry name" value="BolA-like"/>
    <property type="match status" value="1"/>
</dbReference>
<dbReference type="InterPro" id="IPR002634">
    <property type="entry name" value="BolA"/>
</dbReference>
<dbReference type="AlphaFoldDB" id="A0A2Z2L957"/>
<reference evidence="3" key="1">
    <citation type="submission" date="2018-06" db="EMBL/GenBank/DDBJ databases">
        <title>The Anaplasma ovis genome reveals a high proportion of pseudogenes.</title>
        <authorList>
            <person name="Liu Z."/>
            <person name="Peasley A.M."/>
            <person name="Yang J."/>
            <person name="Li Y."/>
            <person name="Guan G."/>
            <person name="Luo J."/>
            <person name="Yin H."/>
            <person name="Brayton K.A."/>
        </authorList>
    </citation>
    <scope>NUCLEOTIDE SEQUENCE [LARGE SCALE GENOMIC DNA]</scope>
    <source>
        <strain evidence="3">Haibei</strain>
    </source>
</reference>
<protein>
    <submittedName>
        <fullName evidence="2">BolA family transcriptional regulator</fullName>
    </submittedName>
</protein>
<dbReference type="SUPFAM" id="SSF82657">
    <property type="entry name" value="BolA-like"/>
    <property type="match status" value="1"/>
</dbReference>
<accession>A0A2Z2L957</accession>
<dbReference type="Pfam" id="PF01722">
    <property type="entry name" value="BolA"/>
    <property type="match status" value="1"/>
</dbReference>
<evidence type="ECO:0000256" key="1">
    <source>
        <dbReference type="RuleBase" id="RU003860"/>
    </source>
</evidence>
<gene>
    <name evidence="2" type="ORF">AOV_00870</name>
</gene>
<dbReference type="InterPro" id="IPR036065">
    <property type="entry name" value="BolA-like_sf"/>
</dbReference>
<dbReference type="PANTHER" id="PTHR46230">
    <property type="match status" value="1"/>
</dbReference>
<dbReference type="Proteomes" id="UP000259762">
    <property type="component" value="Chromosome"/>
</dbReference>
<organism evidence="2 3">
    <name type="scientific">Anaplasma ovis str. Haibei</name>
    <dbReference type="NCBI Taxonomy" id="1248439"/>
    <lineage>
        <taxon>Bacteria</taxon>
        <taxon>Pseudomonadati</taxon>
        <taxon>Pseudomonadota</taxon>
        <taxon>Alphaproteobacteria</taxon>
        <taxon>Rickettsiales</taxon>
        <taxon>Anaplasmataceae</taxon>
        <taxon>Anaplasma</taxon>
    </lineage>
</organism>
<comment type="similarity">
    <text evidence="1">Belongs to the BolA/IbaG family.</text>
</comment>
<reference evidence="2 3" key="2">
    <citation type="journal article" date="2019" name="BMC Genomics">
        <title>The Anaplasma ovis genome reveals a high proportion of pseudogenes.</title>
        <authorList>
            <person name="Liu Z."/>
            <person name="Peasley A.M."/>
            <person name="Yang J."/>
            <person name="Li Y."/>
            <person name="Guan G."/>
            <person name="Luo J."/>
            <person name="Yin H."/>
            <person name="Brayton K.A."/>
        </authorList>
    </citation>
    <scope>NUCLEOTIDE SEQUENCE [LARGE SCALE GENOMIC DNA]</scope>
    <source>
        <strain evidence="2 3">Haibei</strain>
    </source>
</reference>
<proteinExistence type="inferred from homology"/>
<evidence type="ECO:0000313" key="2">
    <source>
        <dbReference type="EMBL" id="ASI48150.1"/>
    </source>
</evidence>
<keyword evidence="3" id="KW-1185">Reference proteome</keyword>
<dbReference type="GO" id="GO:0016226">
    <property type="term" value="P:iron-sulfur cluster assembly"/>
    <property type="evidence" value="ECO:0007669"/>
    <property type="project" value="TreeGrafter"/>
</dbReference>
<sequence length="115" mass="12535">MGVGSGVPRALSGCGHAEIIELVREKILAHVAGAHVEVTDESRHHVGHMGSQGYAVSHIRVLVVSDRFAGMSRLDRWRLLHEVLADEIKMVHSVSFFLVTSDEQTGGGEDSQHDE</sequence>
<evidence type="ECO:0000313" key="3">
    <source>
        <dbReference type="Proteomes" id="UP000259762"/>
    </source>
</evidence>
<dbReference type="PANTHER" id="PTHR46230:SF7">
    <property type="entry name" value="BOLA-LIKE PROTEIN 1"/>
    <property type="match status" value="1"/>
</dbReference>